<feature type="compositionally biased region" description="Low complexity" evidence="5">
    <location>
        <begin position="296"/>
        <end position="308"/>
    </location>
</feature>
<dbReference type="OrthoDB" id="10029800at2759"/>
<dbReference type="Pfam" id="PF00853">
    <property type="entry name" value="Runt"/>
    <property type="match status" value="1"/>
</dbReference>
<organism evidence="7 9">
    <name type="scientific">Ooceraea biroi</name>
    <name type="common">Clonal raider ant</name>
    <name type="synonym">Cerapachys biroi</name>
    <dbReference type="NCBI Taxonomy" id="2015173"/>
    <lineage>
        <taxon>Eukaryota</taxon>
        <taxon>Metazoa</taxon>
        <taxon>Ecdysozoa</taxon>
        <taxon>Arthropoda</taxon>
        <taxon>Hexapoda</taxon>
        <taxon>Insecta</taxon>
        <taxon>Pterygota</taxon>
        <taxon>Neoptera</taxon>
        <taxon>Endopterygota</taxon>
        <taxon>Hymenoptera</taxon>
        <taxon>Apocrita</taxon>
        <taxon>Aculeata</taxon>
        <taxon>Formicoidea</taxon>
        <taxon>Formicidae</taxon>
        <taxon>Dorylinae</taxon>
        <taxon>Ooceraea</taxon>
    </lineage>
</organism>
<dbReference type="Proteomes" id="UP000053097">
    <property type="component" value="Unassembled WGS sequence"/>
</dbReference>
<evidence type="ECO:0000256" key="3">
    <source>
        <dbReference type="ARBA" id="ARBA00023163"/>
    </source>
</evidence>
<keyword evidence="9" id="KW-1185">Reference proteome</keyword>
<evidence type="ECO:0000259" key="6">
    <source>
        <dbReference type="PROSITE" id="PS51062"/>
    </source>
</evidence>
<gene>
    <name evidence="8" type="ORF">DMN91_004067</name>
    <name evidence="7" type="ORF">X777_07861</name>
</gene>
<evidence type="ECO:0000313" key="8">
    <source>
        <dbReference type="EMBL" id="RLU23859.1"/>
    </source>
</evidence>
<dbReference type="GO" id="GO:0000978">
    <property type="term" value="F:RNA polymerase II cis-regulatory region sequence-specific DNA binding"/>
    <property type="evidence" value="ECO:0007669"/>
    <property type="project" value="TreeGrafter"/>
</dbReference>
<evidence type="ECO:0000256" key="1">
    <source>
        <dbReference type="ARBA" id="ARBA00004123"/>
    </source>
</evidence>
<feature type="domain" description="Runt" evidence="6">
    <location>
        <begin position="17"/>
        <end position="145"/>
    </location>
</feature>
<dbReference type="STRING" id="2015173.A0A026X0B6"/>
<dbReference type="PANTHER" id="PTHR11950">
    <property type="entry name" value="RUNT RELATED"/>
    <property type="match status" value="1"/>
</dbReference>
<keyword evidence="2" id="KW-0805">Transcription regulation</keyword>
<dbReference type="Gene3D" id="2.60.40.720">
    <property type="match status" value="1"/>
</dbReference>
<comment type="subcellular location">
    <subcellularLocation>
        <location evidence="1">Nucleus</location>
    </subcellularLocation>
</comment>
<evidence type="ECO:0000256" key="4">
    <source>
        <dbReference type="ARBA" id="ARBA00023242"/>
    </source>
</evidence>
<evidence type="ECO:0000256" key="2">
    <source>
        <dbReference type="ARBA" id="ARBA00023015"/>
    </source>
</evidence>
<evidence type="ECO:0000256" key="5">
    <source>
        <dbReference type="SAM" id="MobiDB-lite"/>
    </source>
</evidence>
<evidence type="ECO:0000313" key="7">
    <source>
        <dbReference type="EMBL" id="EZA61528.1"/>
    </source>
</evidence>
<dbReference type="PANTHER" id="PTHR11950:SF31">
    <property type="entry name" value="SEGMENTATION PROTEIN RUNT"/>
    <property type="match status" value="1"/>
</dbReference>
<keyword evidence="4" id="KW-0539">Nucleus</keyword>
<keyword evidence="3" id="KW-0804">Transcription</keyword>
<accession>A0A026X0B6</accession>
<dbReference type="SUPFAM" id="SSF49417">
    <property type="entry name" value="p53-like transcription factors"/>
    <property type="match status" value="1"/>
</dbReference>
<dbReference type="Proteomes" id="UP000279307">
    <property type="component" value="Chromosome 4"/>
</dbReference>
<dbReference type="PRINTS" id="PR00967">
    <property type="entry name" value="ONCOGENEAML1"/>
</dbReference>
<dbReference type="AlphaFoldDB" id="A0A026X0B6"/>
<dbReference type="OMA" id="PRSKSNY"/>
<reference evidence="7 9" key="1">
    <citation type="journal article" date="2014" name="Curr. Biol.">
        <title>The genome of the clonal raider ant Cerapachys biroi.</title>
        <authorList>
            <person name="Oxley P.R."/>
            <person name="Ji L."/>
            <person name="Fetter-Pruneda I."/>
            <person name="McKenzie S.K."/>
            <person name="Li C."/>
            <person name="Hu H."/>
            <person name="Zhang G."/>
            <person name="Kronauer D.J."/>
        </authorList>
    </citation>
    <scope>NUCLEOTIDE SEQUENCE [LARGE SCALE GENOMIC DNA]</scope>
</reference>
<protein>
    <submittedName>
        <fullName evidence="7">Segmentation protein Runt</fullName>
    </submittedName>
</protein>
<feature type="compositionally biased region" description="Low complexity" evidence="5">
    <location>
        <begin position="332"/>
        <end position="349"/>
    </location>
</feature>
<evidence type="ECO:0000313" key="9">
    <source>
        <dbReference type="Proteomes" id="UP000053097"/>
    </source>
</evidence>
<dbReference type="GO" id="GO:0005524">
    <property type="term" value="F:ATP binding"/>
    <property type="evidence" value="ECO:0007669"/>
    <property type="project" value="InterPro"/>
</dbReference>
<dbReference type="InterPro" id="IPR008967">
    <property type="entry name" value="p53-like_TF_DNA-bd_sf"/>
</dbReference>
<dbReference type="GO" id="GO:0005634">
    <property type="term" value="C:nucleus"/>
    <property type="evidence" value="ECO:0007669"/>
    <property type="project" value="UniProtKB-SubCell"/>
</dbReference>
<reference evidence="8" key="2">
    <citation type="journal article" date="2018" name="Genome Res.">
        <title>The genomic architecture and molecular evolution of ant odorant receptors.</title>
        <authorList>
            <person name="McKenzie S.K."/>
            <person name="Kronauer D.J.C."/>
        </authorList>
    </citation>
    <scope>NUCLEOTIDE SEQUENCE [LARGE SCALE GENOMIC DNA]</scope>
    <source>
        <strain evidence="8">Clonal line C1</strain>
    </source>
</reference>
<dbReference type="InterPro" id="IPR013524">
    <property type="entry name" value="Runt_dom"/>
</dbReference>
<dbReference type="InterPro" id="IPR000040">
    <property type="entry name" value="AML1_Runt"/>
</dbReference>
<sequence length="359" mass="39190">MHLPEPFGMESGYKTIHDTIRSQYDRNEVVQTGSPSILCTSLPTHWRSNKSLPQSFKVIALDDVNDGTLVTIQAGNDENWCGELKNNTAVMKNQVAKFNDLRFVGRSGRGKSFTLTIQIHTLPLQLATYSKAIKVTVDGPREPRSKSEQFKDTRPPIETYSVPMCTGYPIYFPGYQYGPGFPGLGILSPWLDATYLGHWHLPHPALLKGTVTIPTSTELFNPALAPVLSPYQIEHIKYPDYSAFTIATGTTTTNALTPNPLVVAGTPPRTPTNLSDCGSDLGVNVGDDRSAFMPISRLSTLPSNASSSSDKDSTRPTEGVKNPLKAPPALISKKPSVSDRSSSTKLSSSQPTKPVWRPY</sequence>
<proteinExistence type="predicted"/>
<dbReference type="InterPro" id="IPR012346">
    <property type="entry name" value="p53/RUNT-type_TF_DNA-bd_sf"/>
</dbReference>
<dbReference type="GO" id="GO:0000981">
    <property type="term" value="F:DNA-binding transcription factor activity, RNA polymerase II-specific"/>
    <property type="evidence" value="ECO:0007669"/>
    <property type="project" value="TreeGrafter"/>
</dbReference>
<dbReference type="EMBL" id="QOIP01000004">
    <property type="protein sequence ID" value="RLU23859.1"/>
    <property type="molecule type" value="Genomic_DNA"/>
</dbReference>
<feature type="region of interest" description="Disordered" evidence="5">
    <location>
        <begin position="294"/>
        <end position="359"/>
    </location>
</feature>
<reference evidence="8" key="3">
    <citation type="submission" date="2018-07" db="EMBL/GenBank/DDBJ databases">
        <authorList>
            <person name="Mckenzie S.K."/>
            <person name="Kronauer D.J.C."/>
        </authorList>
    </citation>
    <scope>NUCLEOTIDE SEQUENCE</scope>
    <source>
        <strain evidence="8">Clonal line C1</strain>
    </source>
</reference>
<name>A0A026X0B6_OOCBI</name>
<dbReference type="EMBL" id="KK107054">
    <property type="protein sequence ID" value="EZA61528.1"/>
    <property type="molecule type" value="Genomic_DNA"/>
</dbReference>
<dbReference type="PROSITE" id="PS51062">
    <property type="entry name" value="RUNT"/>
    <property type="match status" value="1"/>
</dbReference>